<dbReference type="OrthoDB" id="9811735at2"/>
<feature type="coiled-coil region" evidence="9">
    <location>
        <begin position="44"/>
        <end position="71"/>
    </location>
</feature>
<dbReference type="Proteomes" id="UP000295325">
    <property type="component" value="Unassembled WGS sequence"/>
</dbReference>
<dbReference type="GO" id="GO:0003989">
    <property type="term" value="F:acetyl-CoA carboxylase activity"/>
    <property type="evidence" value="ECO:0007669"/>
    <property type="project" value="InterPro"/>
</dbReference>
<dbReference type="UniPathway" id="UPA00094"/>
<dbReference type="GO" id="GO:0009317">
    <property type="term" value="C:acetyl-CoA carboxylase complex"/>
    <property type="evidence" value="ECO:0007669"/>
    <property type="project" value="InterPro"/>
</dbReference>
<dbReference type="PROSITE" id="PS50968">
    <property type="entry name" value="BIOTINYL_LIPOYL"/>
    <property type="match status" value="1"/>
</dbReference>
<dbReference type="InterPro" id="IPR000089">
    <property type="entry name" value="Biotin_lipoyl"/>
</dbReference>
<keyword evidence="4 8" id="KW-0276">Fatty acid metabolism</keyword>
<comment type="pathway">
    <text evidence="1 8">Lipid metabolism; fatty acid biosynthesis.</text>
</comment>
<keyword evidence="7 8" id="KW-0092">Biotin</keyword>
<dbReference type="PANTHER" id="PTHR45266">
    <property type="entry name" value="OXALOACETATE DECARBOXYLASE ALPHA CHAIN"/>
    <property type="match status" value="1"/>
</dbReference>
<dbReference type="InterPro" id="IPR001249">
    <property type="entry name" value="AcCoA_biotinCC"/>
</dbReference>
<dbReference type="Gene3D" id="2.40.50.100">
    <property type="match status" value="1"/>
</dbReference>
<dbReference type="RefSeq" id="WP_133628777.1">
    <property type="nucleotide sequence ID" value="NZ_SOAZ01000020.1"/>
</dbReference>
<evidence type="ECO:0000313" key="13">
    <source>
        <dbReference type="Proteomes" id="UP000295325"/>
    </source>
</evidence>
<dbReference type="GO" id="GO:0006355">
    <property type="term" value="P:regulation of DNA-templated transcription"/>
    <property type="evidence" value="ECO:0007669"/>
    <property type="project" value="InterPro"/>
</dbReference>
<comment type="caution">
    <text evidence="12">The sequence shown here is derived from an EMBL/GenBank/DDBJ whole genome shotgun (WGS) entry which is preliminary data.</text>
</comment>
<evidence type="ECO:0000256" key="6">
    <source>
        <dbReference type="ARBA" id="ARBA00023160"/>
    </source>
</evidence>
<dbReference type="GO" id="GO:0003677">
    <property type="term" value="F:DNA binding"/>
    <property type="evidence" value="ECO:0007669"/>
    <property type="project" value="InterPro"/>
</dbReference>
<keyword evidence="6 8" id="KW-0275">Fatty acid biosynthesis</keyword>
<evidence type="ECO:0000256" key="3">
    <source>
        <dbReference type="ARBA" id="ARBA00022516"/>
    </source>
</evidence>
<keyword evidence="9" id="KW-0175">Coiled coil</keyword>
<dbReference type="EMBL" id="SOAZ01000020">
    <property type="protein sequence ID" value="TDT51243.1"/>
    <property type="molecule type" value="Genomic_DNA"/>
</dbReference>
<evidence type="ECO:0000313" key="12">
    <source>
        <dbReference type="EMBL" id="TDT51243.1"/>
    </source>
</evidence>
<dbReference type="GO" id="GO:0006633">
    <property type="term" value="P:fatty acid biosynthetic process"/>
    <property type="evidence" value="ECO:0007669"/>
    <property type="project" value="UniProtKB-UniPathway"/>
</dbReference>
<proteinExistence type="predicted"/>
<organism evidence="12 13">
    <name type="scientific">Fonticella tunisiensis</name>
    <dbReference type="NCBI Taxonomy" id="1096341"/>
    <lineage>
        <taxon>Bacteria</taxon>
        <taxon>Bacillati</taxon>
        <taxon>Bacillota</taxon>
        <taxon>Clostridia</taxon>
        <taxon>Eubacteriales</taxon>
        <taxon>Clostridiaceae</taxon>
        <taxon>Fonticella</taxon>
    </lineage>
</organism>
<dbReference type="PROSITE" id="PS50937">
    <property type="entry name" value="HTH_MERR_2"/>
    <property type="match status" value="1"/>
</dbReference>
<dbReference type="PROSITE" id="PS00188">
    <property type="entry name" value="BIOTIN"/>
    <property type="match status" value="1"/>
</dbReference>
<dbReference type="FunFam" id="2.40.50.100:FF:000003">
    <property type="entry name" value="Acetyl-CoA carboxylase biotin carboxyl carrier protein"/>
    <property type="match status" value="1"/>
</dbReference>
<keyword evidence="13" id="KW-1185">Reference proteome</keyword>
<protein>
    <recommendedName>
        <fullName evidence="2 8">Biotin carboxyl carrier protein of acetyl-CoA carboxylase</fullName>
    </recommendedName>
</protein>
<dbReference type="PRINTS" id="PR01071">
    <property type="entry name" value="ACOABIOTINCC"/>
</dbReference>
<name>A0A4R7KDW8_9CLOT</name>
<dbReference type="InterPro" id="IPR050709">
    <property type="entry name" value="Biotin_Carboxyl_Carrier/Decarb"/>
</dbReference>
<feature type="domain" description="HTH merR-type" evidence="10">
    <location>
        <begin position="1"/>
        <end position="12"/>
    </location>
</feature>
<sequence length="152" mass="17329">MNLKEIKELIKLIDSSSLSEFHLEKDDIKLQIKKESTVKIIKDEKALTLNKEEHISEIDALKEERIKDKEDENLHLVKCPIVGVFYSSPKPDSPPFVKVGDKIKKGDVLCIVEAMKLMNEITSDVDGEVVEILVENQSPVEYGQPLFKIRKV</sequence>
<keyword evidence="5 8" id="KW-0443">Lipid metabolism</keyword>
<evidence type="ECO:0000256" key="4">
    <source>
        <dbReference type="ARBA" id="ARBA00022832"/>
    </source>
</evidence>
<accession>A0A4R7KDW8</accession>
<reference evidence="12 13" key="1">
    <citation type="submission" date="2019-03" db="EMBL/GenBank/DDBJ databases">
        <title>Genomic Encyclopedia of Type Strains, Phase IV (KMG-IV): sequencing the most valuable type-strain genomes for metagenomic binning, comparative biology and taxonomic classification.</title>
        <authorList>
            <person name="Goeker M."/>
        </authorList>
    </citation>
    <scope>NUCLEOTIDE SEQUENCE [LARGE SCALE GENOMIC DNA]</scope>
    <source>
        <strain evidence="12 13">DSM 24455</strain>
    </source>
</reference>
<evidence type="ECO:0000256" key="1">
    <source>
        <dbReference type="ARBA" id="ARBA00005194"/>
    </source>
</evidence>
<evidence type="ECO:0000256" key="5">
    <source>
        <dbReference type="ARBA" id="ARBA00023098"/>
    </source>
</evidence>
<dbReference type="NCBIfam" id="TIGR00531">
    <property type="entry name" value="BCCP"/>
    <property type="match status" value="1"/>
</dbReference>
<dbReference type="InterPro" id="IPR011053">
    <property type="entry name" value="Single_hybrid_motif"/>
</dbReference>
<dbReference type="SUPFAM" id="SSF51230">
    <property type="entry name" value="Single hybrid motif"/>
    <property type="match status" value="1"/>
</dbReference>
<feature type="domain" description="Lipoyl-binding" evidence="11">
    <location>
        <begin position="74"/>
        <end position="150"/>
    </location>
</feature>
<evidence type="ECO:0000256" key="9">
    <source>
        <dbReference type="SAM" id="Coils"/>
    </source>
</evidence>
<evidence type="ECO:0000256" key="7">
    <source>
        <dbReference type="ARBA" id="ARBA00023267"/>
    </source>
</evidence>
<dbReference type="AlphaFoldDB" id="A0A4R7KDW8"/>
<comment type="function">
    <text evidence="8">This protein is a component of the acetyl coenzyme A carboxylase complex; first, biotin carboxylase catalyzes the carboxylation of the carrier protein and then the transcarboxylase transfers the carboxyl group to form malonyl-CoA.</text>
</comment>
<dbReference type="PANTHER" id="PTHR45266:SF3">
    <property type="entry name" value="OXALOACETATE DECARBOXYLASE ALPHA CHAIN"/>
    <property type="match status" value="1"/>
</dbReference>
<evidence type="ECO:0000256" key="2">
    <source>
        <dbReference type="ARBA" id="ARBA00017562"/>
    </source>
</evidence>
<dbReference type="InterPro" id="IPR000551">
    <property type="entry name" value="MerR-type_HTH_dom"/>
</dbReference>
<keyword evidence="3 8" id="KW-0444">Lipid biosynthesis</keyword>
<dbReference type="InterPro" id="IPR001882">
    <property type="entry name" value="Biotin_BS"/>
</dbReference>
<dbReference type="CDD" id="cd06850">
    <property type="entry name" value="biotinyl_domain"/>
    <property type="match status" value="1"/>
</dbReference>
<evidence type="ECO:0000259" key="10">
    <source>
        <dbReference type="PROSITE" id="PS50937"/>
    </source>
</evidence>
<dbReference type="Pfam" id="PF00364">
    <property type="entry name" value="Biotin_lipoyl"/>
    <property type="match status" value="1"/>
</dbReference>
<evidence type="ECO:0000259" key="11">
    <source>
        <dbReference type="PROSITE" id="PS50968"/>
    </source>
</evidence>
<gene>
    <name evidence="12" type="ORF">EDD71_12024</name>
</gene>
<evidence type="ECO:0000256" key="8">
    <source>
        <dbReference type="RuleBase" id="RU364072"/>
    </source>
</evidence>